<evidence type="ECO:0000256" key="3">
    <source>
        <dbReference type="ARBA" id="ARBA00022801"/>
    </source>
</evidence>
<dbReference type="AlphaFoldDB" id="A0A660L7H4"/>
<dbReference type="InterPro" id="IPR036264">
    <property type="entry name" value="Bact_exopeptidase_dim_dom"/>
</dbReference>
<accession>A0A660L7H4</accession>
<evidence type="ECO:0000259" key="5">
    <source>
        <dbReference type="Pfam" id="PF07687"/>
    </source>
</evidence>
<dbReference type="Pfam" id="PF07687">
    <property type="entry name" value="M20_dimer"/>
    <property type="match status" value="1"/>
</dbReference>
<organism evidence="6 7">
    <name type="scientific">Solirubrobacter pauli</name>
    <dbReference type="NCBI Taxonomy" id="166793"/>
    <lineage>
        <taxon>Bacteria</taxon>
        <taxon>Bacillati</taxon>
        <taxon>Actinomycetota</taxon>
        <taxon>Thermoleophilia</taxon>
        <taxon>Solirubrobacterales</taxon>
        <taxon>Solirubrobacteraceae</taxon>
        <taxon>Solirubrobacter</taxon>
    </lineage>
</organism>
<dbReference type="PANTHER" id="PTHR43808">
    <property type="entry name" value="ACETYLORNITHINE DEACETYLASE"/>
    <property type="match status" value="1"/>
</dbReference>
<dbReference type="GO" id="GO:0046872">
    <property type="term" value="F:metal ion binding"/>
    <property type="evidence" value="ECO:0007669"/>
    <property type="project" value="UniProtKB-KW"/>
</dbReference>
<keyword evidence="2" id="KW-0479">Metal-binding</keyword>
<evidence type="ECO:0000313" key="7">
    <source>
        <dbReference type="Proteomes" id="UP000278962"/>
    </source>
</evidence>
<keyword evidence="4" id="KW-0862">Zinc</keyword>
<evidence type="ECO:0000256" key="1">
    <source>
        <dbReference type="ARBA" id="ARBA00001947"/>
    </source>
</evidence>
<keyword evidence="3" id="KW-0378">Hydrolase</keyword>
<gene>
    <name evidence="6" type="ORF">C8N24_0014</name>
</gene>
<dbReference type="Proteomes" id="UP000278962">
    <property type="component" value="Unassembled WGS sequence"/>
</dbReference>
<dbReference type="EMBL" id="RBIL01000001">
    <property type="protein sequence ID" value="RKQ90215.1"/>
    <property type="molecule type" value="Genomic_DNA"/>
</dbReference>
<name>A0A660L7H4_9ACTN</name>
<evidence type="ECO:0000313" key="6">
    <source>
        <dbReference type="EMBL" id="RKQ90215.1"/>
    </source>
</evidence>
<dbReference type="Gene3D" id="3.30.70.360">
    <property type="match status" value="1"/>
</dbReference>
<dbReference type="OrthoDB" id="7055905at2"/>
<evidence type="ECO:0000256" key="2">
    <source>
        <dbReference type="ARBA" id="ARBA00022723"/>
    </source>
</evidence>
<sequence>MVRVTAADLTAALVAIDSVNPALVPGGAGEAEIAGFLVRWAAENGLDAQVLEATPGRPSVIITARGSGGGRTLLLCGHTDTVGVDGMTAPHTPRRDGDRLYGRGTCDMKAGLAAALVAARDAAAAGLAGDVVVACVADEEHASLGVQEALTHVRADAAIITEPTREAIIVAHKGFVWADVLVEGFAAHGSRPELGVDAIVHAGAVLTALGALDAELIGREPHPVLGRGSVHAGTISGGIEASSYPGRCAITVERRTLPGEGEATLARELEAVLERATAAQPGLRASFALGLSREPFAIDPEHELVGLTRDAAAHELGATPALTGAPYWTDAAFIAAAGIPALLFGPTGEGEHALEEWVSVASLEAVTRTLTRIATTFCA</sequence>
<evidence type="ECO:0000256" key="4">
    <source>
        <dbReference type="ARBA" id="ARBA00022833"/>
    </source>
</evidence>
<dbReference type="SUPFAM" id="SSF53187">
    <property type="entry name" value="Zn-dependent exopeptidases"/>
    <property type="match status" value="1"/>
</dbReference>
<comment type="caution">
    <text evidence="6">The sequence shown here is derived from an EMBL/GenBank/DDBJ whole genome shotgun (WGS) entry which is preliminary data.</text>
</comment>
<dbReference type="SUPFAM" id="SSF55031">
    <property type="entry name" value="Bacterial exopeptidase dimerisation domain"/>
    <property type="match status" value="1"/>
</dbReference>
<feature type="domain" description="Peptidase M20 dimerisation" evidence="5">
    <location>
        <begin position="170"/>
        <end position="277"/>
    </location>
</feature>
<dbReference type="InterPro" id="IPR001261">
    <property type="entry name" value="ArgE/DapE_CS"/>
</dbReference>
<dbReference type="Gene3D" id="3.40.630.10">
    <property type="entry name" value="Zn peptidases"/>
    <property type="match status" value="1"/>
</dbReference>
<comment type="cofactor">
    <cofactor evidence="1">
        <name>Zn(2+)</name>
        <dbReference type="ChEBI" id="CHEBI:29105"/>
    </cofactor>
</comment>
<keyword evidence="7" id="KW-1185">Reference proteome</keyword>
<proteinExistence type="predicted"/>
<reference evidence="6 7" key="1">
    <citation type="submission" date="2018-10" db="EMBL/GenBank/DDBJ databases">
        <title>Genomic Encyclopedia of Archaeal and Bacterial Type Strains, Phase II (KMG-II): from individual species to whole genera.</title>
        <authorList>
            <person name="Goeker M."/>
        </authorList>
    </citation>
    <scope>NUCLEOTIDE SEQUENCE [LARGE SCALE GENOMIC DNA]</scope>
    <source>
        <strain evidence="6 7">DSM 14954</strain>
    </source>
</reference>
<protein>
    <submittedName>
        <fullName evidence="6">Acetylornithine deacetylase</fullName>
    </submittedName>
</protein>
<dbReference type="PANTHER" id="PTHR43808:SF25">
    <property type="entry name" value="PEPTIDASE M20 DIMERISATION DOMAIN-CONTAINING PROTEIN"/>
    <property type="match status" value="1"/>
</dbReference>
<dbReference type="GO" id="GO:0016787">
    <property type="term" value="F:hydrolase activity"/>
    <property type="evidence" value="ECO:0007669"/>
    <property type="project" value="UniProtKB-KW"/>
</dbReference>
<dbReference type="Pfam" id="PF01546">
    <property type="entry name" value="Peptidase_M20"/>
    <property type="match status" value="1"/>
</dbReference>
<dbReference type="InterPro" id="IPR011650">
    <property type="entry name" value="Peptidase_M20_dimer"/>
</dbReference>
<dbReference type="InterPro" id="IPR050072">
    <property type="entry name" value="Peptidase_M20A"/>
</dbReference>
<dbReference type="PROSITE" id="PS00758">
    <property type="entry name" value="ARGE_DAPE_CPG2_1"/>
    <property type="match status" value="1"/>
</dbReference>
<dbReference type="InterPro" id="IPR002933">
    <property type="entry name" value="Peptidase_M20"/>
</dbReference>
<dbReference type="RefSeq" id="WP_121246586.1">
    <property type="nucleotide sequence ID" value="NZ_RBIL01000001.1"/>
</dbReference>